<dbReference type="Pfam" id="PF00172">
    <property type="entry name" value="Zn_clus"/>
    <property type="match status" value="1"/>
</dbReference>
<feature type="compositionally biased region" description="Low complexity" evidence="5">
    <location>
        <begin position="708"/>
        <end position="719"/>
    </location>
</feature>
<dbReference type="Proteomes" id="UP001642720">
    <property type="component" value="Unassembled WGS sequence"/>
</dbReference>
<feature type="region of interest" description="Disordered" evidence="5">
    <location>
        <begin position="1"/>
        <end position="26"/>
    </location>
</feature>
<accession>A0ABY2GZS1</accession>
<reference evidence="7 8" key="1">
    <citation type="submission" date="2018-01" db="EMBL/GenBank/DDBJ databases">
        <title>Genome characterization of the sugarcane-associated fungus Trichoderma ghanense CCMA-1212 and their application in lignocelulose bioconversion.</title>
        <authorList>
            <person name="Steindorff A.S."/>
            <person name="Mendes T.D."/>
            <person name="Vilela E.S.D."/>
            <person name="Rodrigues D.S."/>
            <person name="Formighieri E.F."/>
            <person name="Melo I.S."/>
            <person name="Favaro L.C.L."/>
        </authorList>
    </citation>
    <scope>NUCLEOTIDE SEQUENCE [LARGE SCALE GENOMIC DNA]</scope>
    <source>
        <strain evidence="7 8">CCMA-1212</strain>
    </source>
</reference>
<feature type="region of interest" description="Disordered" evidence="5">
    <location>
        <begin position="628"/>
        <end position="660"/>
    </location>
</feature>
<protein>
    <submittedName>
        <fullName evidence="7">Succinate dehydrogenase assembly factor 4</fullName>
    </submittedName>
</protein>
<feature type="region of interest" description="Disordered" evidence="5">
    <location>
        <begin position="59"/>
        <end position="94"/>
    </location>
</feature>
<proteinExistence type="inferred from homology"/>
<dbReference type="SMART" id="SM00066">
    <property type="entry name" value="GAL4"/>
    <property type="match status" value="1"/>
</dbReference>
<dbReference type="CDD" id="cd00067">
    <property type="entry name" value="GAL4"/>
    <property type="match status" value="1"/>
</dbReference>
<comment type="caution">
    <text evidence="7">The sequence shown here is derived from an EMBL/GenBank/DDBJ whole genome shotgun (WGS) entry which is preliminary data.</text>
</comment>
<name>A0ABY2GZS1_9HYPO</name>
<evidence type="ECO:0000256" key="4">
    <source>
        <dbReference type="ARBA" id="ARBA00023242"/>
    </source>
</evidence>
<comment type="subcellular location">
    <subcellularLocation>
        <location evidence="1">Nucleus</location>
    </subcellularLocation>
</comment>
<evidence type="ECO:0000256" key="1">
    <source>
        <dbReference type="ARBA" id="ARBA00004123"/>
    </source>
</evidence>
<evidence type="ECO:0000259" key="6">
    <source>
        <dbReference type="PROSITE" id="PS50048"/>
    </source>
</evidence>
<dbReference type="PROSITE" id="PS00463">
    <property type="entry name" value="ZN2_CY6_FUNGAL_1"/>
    <property type="match status" value="1"/>
</dbReference>
<dbReference type="CDD" id="cd12148">
    <property type="entry name" value="fungal_TF_MHR"/>
    <property type="match status" value="1"/>
</dbReference>
<evidence type="ECO:0000313" key="8">
    <source>
        <dbReference type="Proteomes" id="UP001642720"/>
    </source>
</evidence>
<dbReference type="InterPro" id="IPR001138">
    <property type="entry name" value="Zn2Cys6_DnaBD"/>
</dbReference>
<dbReference type="InterPro" id="IPR012875">
    <property type="entry name" value="SDHF4"/>
</dbReference>
<dbReference type="InterPro" id="IPR036864">
    <property type="entry name" value="Zn2-C6_fun-type_DNA-bd_sf"/>
</dbReference>
<feature type="compositionally biased region" description="Polar residues" evidence="5">
    <location>
        <begin position="689"/>
        <end position="703"/>
    </location>
</feature>
<dbReference type="EMBL" id="PPTA01000008">
    <property type="protein sequence ID" value="TFB01488.1"/>
    <property type="molecule type" value="Genomic_DNA"/>
</dbReference>
<dbReference type="PANTHER" id="PTHR31001">
    <property type="entry name" value="UNCHARACTERIZED TRANSCRIPTIONAL REGULATORY PROTEIN"/>
    <property type="match status" value="1"/>
</dbReference>
<organism evidence="7 8">
    <name type="scientific">Trichoderma ghanense</name>
    <dbReference type="NCBI Taxonomy" id="65468"/>
    <lineage>
        <taxon>Eukaryota</taxon>
        <taxon>Fungi</taxon>
        <taxon>Dikarya</taxon>
        <taxon>Ascomycota</taxon>
        <taxon>Pezizomycotina</taxon>
        <taxon>Sordariomycetes</taxon>
        <taxon>Hypocreomycetidae</taxon>
        <taxon>Hypocreales</taxon>
        <taxon>Hypocreaceae</taxon>
        <taxon>Trichoderma</taxon>
    </lineage>
</organism>
<feature type="compositionally biased region" description="Polar residues" evidence="5">
    <location>
        <begin position="628"/>
        <end position="643"/>
    </location>
</feature>
<feature type="region of interest" description="Disordered" evidence="5">
    <location>
        <begin position="687"/>
        <end position="777"/>
    </location>
</feature>
<evidence type="ECO:0000256" key="3">
    <source>
        <dbReference type="ARBA" id="ARBA00022723"/>
    </source>
</evidence>
<dbReference type="RefSeq" id="XP_073557689.1">
    <property type="nucleotide sequence ID" value="XM_073703690.1"/>
</dbReference>
<dbReference type="PROSITE" id="PS50048">
    <property type="entry name" value="ZN2_CY6_FUNGAL_2"/>
    <property type="match status" value="1"/>
</dbReference>
<dbReference type="Gene3D" id="4.10.240.10">
    <property type="entry name" value="Zn(2)-C6 fungal-type DNA-binding domain"/>
    <property type="match status" value="1"/>
</dbReference>
<sequence length="777" mass="85468">MDASTPLANAPKRKNGRPQACEPCRRRKVACDHRTPICSRCRRGGIADKCVYLAQPGHPNHHGGGHASPSSRPASVPVSRSRSRPQPPQAHGPECNVGYLGATSFSAFYEEAQKSLPVADKRESEAEAMLPPKCVEVFPLMGEVALSVLRQIPDRASSKLLARLYSSFYGGWNCLSGQWLNDSLWSAFGTTLDGETRDEERLRRMSVKLCRNGAVSLGESHTDVQAWFDEFSGPNLRWESLGLLFIFWAGGARRLPERSAICSDCAVLHNNHPSQLVRQYKTAAWKCIELCRDAASSNMLLAFLVLGHSLLESNISGDAGMQYWRTHGDLMAMTTYLGLHASPSADPFDCSITAQVKRQLFAAVFTHDKVTATFTGRPAFLSRRFSSTPLPLDLSDDMLLSGTLPADYRACRVDESGWSTDGRIYVTTTLRARAMLAYVRDEILEIALQSMDYGGKSALLNLKRREMQIVASFPPCILYQPEDVSNPDVSGRDLYARLLVWLEHLQNLFFIERLLSKQDEASDNGAPSRLFAISLEMVTLAHLFWTHQNRLKTVEDCVEWTTASFAAPAGGVLCMELLRGTATHEALSPAATKALVVEKLGMLAAFLDWVGPGSPNYDICYREQQTNPLRQHHQATTTTTKNAASPPSLPPPSLLNHHPHHRPLLINNILPPAQQAEFERLQRAAAVSSAFQETQQSSPPSTESLRHTSSPANTSATSAAKDKGDGTTLNQGLFRGAKPEFEGDVNPKTGEVGGPKNEPLRWGGDGDWSYNGRVTDF</sequence>
<keyword evidence="8" id="KW-1185">Reference proteome</keyword>
<dbReference type="InterPro" id="IPR007219">
    <property type="entry name" value="XnlR_reg_dom"/>
</dbReference>
<comment type="similarity">
    <text evidence="2">Belongs to the SDHAF4 family.</text>
</comment>
<feature type="compositionally biased region" description="Low complexity" evidence="5">
    <location>
        <begin position="67"/>
        <end position="80"/>
    </location>
</feature>
<dbReference type="GeneID" id="300578140"/>
<evidence type="ECO:0000313" key="7">
    <source>
        <dbReference type="EMBL" id="TFB01488.1"/>
    </source>
</evidence>
<dbReference type="SMART" id="SM00906">
    <property type="entry name" value="Fungal_trans"/>
    <property type="match status" value="1"/>
</dbReference>
<keyword evidence="3" id="KW-0479">Metal-binding</keyword>
<evidence type="ECO:0000256" key="2">
    <source>
        <dbReference type="ARBA" id="ARBA00005701"/>
    </source>
</evidence>
<feature type="domain" description="Zn(2)-C6 fungal-type" evidence="6">
    <location>
        <begin position="20"/>
        <end position="52"/>
    </location>
</feature>
<dbReference type="InterPro" id="IPR050613">
    <property type="entry name" value="Sec_Metabolite_Reg"/>
</dbReference>
<evidence type="ECO:0000256" key="5">
    <source>
        <dbReference type="SAM" id="MobiDB-lite"/>
    </source>
</evidence>
<dbReference type="Pfam" id="PF04082">
    <property type="entry name" value="Fungal_trans"/>
    <property type="match status" value="1"/>
</dbReference>
<keyword evidence="4" id="KW-0539">Nucleus</keyword>
<gene>
    <name evidence="7" type="ORF">CCMA1212_006469</name>
</gene>
<dbReference type="Pfam" id="PF07896">
    <property type="entry name" value="DUF1674"/>
    <property type="match status" value="1"/>
</dbReference>
<dbReference type="SUPFAM" id="SSF57701">
    <property type="entry name" value="Zn2/Cys6 DNA-binding domain"/>
    <property type="match status" value="1"/>
</dbReference>
<dbReference type="PANTHER" id="PTHR31001:SF40">
    <property type="entry name" value="ZN(II)2CYS6 TRANSCRIPTION FACTOR (EUROFUNG)"/>
    <property type="match status" value="1"/>
</dbReference>